<dbReference type="PROSITE" id="PS51257">
    <property type="entry name" value="PROKAR_LIPOPROTEIN"/>
    <property type="match status" value="1"/>
</dbReference>
<reference evidence="2 3" key="1">
    <citation type="submission" date="2019-09" db="EMBL/GenBank/DDBJ databases">
        <title>Complete genome sequence of Arachidicoccus sp. B3-10 isolated from apple orchard soil.</title>
        <authorList>
            <person name="Kim H.S."/>
            <person name="Han K.-I."/>
            <person name="Suh M.K."/>
            <person name="Lee K.C."/>
            <person name="Eom M.K."/>
            <person name="Kim J.-S."/>
            <person name="Kang S.W."/>
            <person name="Sin Y."/>
            <person name="Lee J.-S."/>
        </authorList>
    </citation>
    <scope>NUCLEOTIDE SEQUENCE [LARGE SCALE GENOMIC DNA]</scope>
    <source>
        <strain evidence="2 3">B3-10</strain>
    </source>
</reference>
<dbReference type="InterPro" id="IPR015915">
    <property type="entry name" value="Kelch-typ_b-propeller"/>
</dbReference>
<keyword evidence="3" id="KW-1185">Reference proteome</keyword>
<protein>
    <submittedName>
        <fullName evidence="2">Galactose oxidase</fullName>
    </submittedName>
</protein>
<name>A0A5P2G034_9BACT</name>
<accession>A0A5P2G034</accession>
<dbReference type="EMBL" id="CP044016">
    <property type="protein sequence ID" value="QES87479.1"/>
    <property type="molecule type" value="Genomic_DNA"/>
</dbReference>
<evidence type="ECO:0000313" key="3">
    <source>
        <dbReference type="Proteomes" id="UP000292424"/>
    </source>
</evidence>
<sequence>MSKRIFSAFAVASLFLALASCNKSSSTYGSETEGNWIKKTSISGPVRAYAVSFVIGNYAYVGTGKGSAANNLRLSDFWKLDISANGGLGSWTQVADMKDQGRYMAAAFAIGGVGYIGTGYNDSTGVYNNTFYGYDTATNLWTRKADFIGGARGEAIGFALNGKGYMGTGRDLYQLYSDIYEYDPSSDSWTQSVNYPGDKRYGAVAFTSNDTAAFVVTGMSGAGTDSYDMYRFNGSDWSAKRLIRNANSDETFDDDYTDIARDHAVAFVIGEYAYLTVGQINGSATLKTWAYHITQDQWERRTPYQRVSRIGAVGFTVQGIGLVGTGLNGSSNILDNFSQFDPNESYDSNDDVN</sequence>
<feature type="signal peptide" evidence="1">
    <location>
        <begin position="1"/>
        <end position="19"/>
    </location>
</feature>
<dbReference type="Proteomes" id="UP000292424">
    <property type="component" value="Chromosome"/>
</dbReference>
<dbReference type="PANTHER" id="PTHR45632">
    <property type="entry name" value="LD33804P"/>
    <property type="match status" value="1"/>
</dbReference>
<evidence type="ECO:0000313" key="2">
    <source>
        <dbReference type="EMBL" id="QES87479.1"/>
    </source>
</evidence>
<dbReference type="RefSeq" id="WP_131328356.1">
    <property type="nucleotide sequence ID" value="NZ_CP044016.1"/>
</dbReference>
<dbReference type="AlphaFoldDB" id="A0A5P2G034"/>
<dbReference type="SUPFAM" id="SSF117281">
    <property type="entry name" value="Kelch motif"/>
    <property type="match status" value="2"/>
</dbReference>
<feature type="chain" id="PRO_5024446314" evidence="1">
    <location>
        <begin position="20"/>
        <end position="353"/>
    </location>
</feature>
<dbReference type="KEGG" id="arac:E0W69_001970"/>
<evidence type="ECO:0000256" key="1">
    <source>
        <dbReference type="SAM" id="SignalP"/>
    </source>
</evidence>
<proteinExistence type="predicted"/>
<dbReference type="OrthoDB" id="103335at2"/>
<dbReference type="Gene3D" id="2.120.10.80">
    <property type="entry name" value="Kelch-type beta propeller"/>
    <property type="match status" value="2"/>
</dbReference>
<keyword evidence="1" id="KW-0732">Signal</keyword>
<gene>
    <name evidence="2" type="ORF">E0W69_001970</name>
</gene>
<organism evidence="2 3">
    <name type="scientific">Rhizosphaericola mali</name>
    <dbReference type="NCBI Taxonomy" id="2545455"/>
    <lineage>
        <taxon>Bacteria</taxon>
        <taxon>Pseudomonadati</taxon>
        <taxon>Bacteroidota</taxon>
        <taxon>Chitinophagia</taxon>
        <taxon>Chitinophagales</taxon>
        <taxon>Chitinophagaceae</taxon>
        <taxon>Rhizosphaericola</taxon>
    </lineage>
</organism>